<proteinExistence type="predicted"/>
<reference evidence="2" key="1">
    <citation type="submission" date="2021-01" db="EMBL/GenBank/DDBJ databases">
        <title>Whole genome shotgun sequence of Actinoplanes capillaceus NBRC 16408.</title>
        <authorList>
            <person name="Komaki H."/>
            <person name="Tamura T."/>
        </authorList>
    </citation>
    <scope>NUCLEOTIDE SEQUENCE [LARGE SCALE GENOMIC DNA]</scope>
    <source>
        <strain evidence="2">NBRC 16408</strain>
    </source>
</reference>
<organism evidence="2">
    <name type="scientific">Actinoplanes campanulatus</name>
    <dbReference type="NCBI Taxonomy" id="113559"/>
    <lineage>
        <taxon>Bacteria</taxon>
        <taxon>Bacillati</taxon>
        <taxon>Actinomycetota</taxon>
        <taxon>Actinomycetes</taxon>
        <taxon>Micromonosporales</taxon>
        <taxon>Micromonosporaceae</taxon>
        <taxon>Actinoplanes</taxon>
    </lineage>
</organism>
<comment type="caution">
    <text evidence="2">The sequence shown here is derived from an EMBL/GenBank/DDBJ whole genome shotgun (WGS) entry which is preliminary data.</text>
</comment>
<sequence>MNRHTRTTTTAHLHRDPTPHTGWCARNHQCGLTEHRSPTRTITEPLGGRAVLTRVRADNADYAEITIRVPLHRHDATAEQQLGTTLILLRDLLHTIGRIRPARNLPGRRPALGRREQPHPVNEVAA</sequence>
<name>A0ABQ3WCE5_9ACTN</name>
<accession>A0ABQ3WCE5</accession>
<gene>
    <name evidence="2" type="ORF">Aca07nite_19760</name>
</gene>
<feature type="region of interest" description="Disordered" evidence="1">
    <location>
        <begin position="102"/>
        <end position="126"/>
    </location>
</feature>
<protein>
    <submittedName>
        <fullName evidence="2">Uncharacterized protein</fullName>
    </submittedName>
</protein>
<evidence type="ECO:0000256" key="1">
    <source>
        <dbReference type="SAM" id="MobiDB-lite"/>
    </source>
</evidence>
<dbReference type="RefSeq" id="WP_204295304.1">
    <property type="nucleotide sequence ID" value="NZ_BAAAGQ010000007.1"/>
</dbReference>
<feature type="region of interest" description="Disordered" evidence="1">
    <location>
        <begin position="1"/>
        <end position="20"/>
    </location>
</feature>
<dbReference type="EMBL" id="BOMF01000037">
    <property type="protein sequence ID" value="GID44701.1"/>
    <property type="molecule type" value="Genomic_DNA"/>
</dbReference>
<evidence type="ECO:0000313" key="2">
    <source>
        <dbReference type="EMBL" id="GID44701.1"/>
    </source>
</evidence>